<evidence type="ECO:0000313" key="3">
    <source>
        <dbReference type="Proteomes" id="UP000694569"/>
    </source>
</evidence>
<accession>A0A8C5MAY5</accession>
<keyword evidence="1" id="KW-0732">Signal</keyword>
<evidence type="ECO:0000313" key="2">
    <source>
        <dbReference type="Ensembl" id="ENSLLEP00000011228.1"/>
    </source>
</evidence>
<reference evidence="2" key="1">
    <citation type="submission" date="2025-08" db="UniProtKB">
        <authorList>
            <consortium name="Ensembl"/>
        </authorList>
    </citation>
    <scope>IDENTIFICATION</scope>
</reference>
<dbReference type="PANTHER" id="PTHR18841:SF2">
    <property type="entry name" value="VITELLINE MEMBRANE OUTER LAYER PROTEIN 1 HOMOLOG"/>
    <property type="match status" value="1"/>
</dbReference>
<feature type="signal peptide" evidence="1">
    <location>
        <begin position="1"/>
        <end position="20"/>
    </location>
</feature>
<evidence type="ECO:0000256" key="1">
    <source>
        <dbReference type="SAM" id="SignalP"/>
    </source>
</evidence>
<organism evidence="2 3">
    <name type="scientific">Leptobrachium leishanense</name>
    <name type="common">Leishan spiny toad</name>
    <dbReference type="NCBI Taxonomy" id="445787"/>
    <lineage>
        <taxon>Eukaryota</taxon>
        <taxon>Metazoa</taxon>
        <taxon>Chordata</taxon>
        <taxon>Craniata</taxon>
        <taxon>Vertebrata</taxon>
        <taxon>Euteleostomi</taxon>
        <taxon>Amphibia</taxon>
        <taxon>Batrachia</taxon>
        <taxon>Anura</taxon>
        <taxon>Pelobatoidea</taxon>
        <taxon>Megophryidae</taxon>
        <taxon>Leptobrachium</taxon>
    </lineage>
</organism>
<dbReference type="GO" id="GO:0005615">
    <property type="term" value="C:extracellular space"/>
    <property type="evidence" value="ECO:0007669"/>
    <property type="project" value="TreeGrafter"/>
</dbReference>
<dbReference type="Gene3D" id="2.100.10.20">
    <property type="entry name" value="Vitelline membrane outer layer protein I (VOMI)"/>
    <property type="match status" value="1"/>
</dbReference>
<protein>
    <recommendedName>
        <fullName evidence="4">Vitelline membrane outer layer protein 1 homolog</fullName>
    </recommendedName>
</protein>
<dbReference type="InterPro" id="IPR005515">
    <property type="entry name" value="VOMI"/>
</dbReference>
<reference evidence="2" key="2">
    <citation type="submission" date="2025-09" db="UniProtKB">
        <authorList>
            <consortium name="Ensembl"/>
        </authorList>
    </citation>
    <scope>IDENTIFICATION</scope>
</reference>
<dbReference type="AlphaFoldDB" id="A0A8C5MAY5"/>
<dbReference type="OrthoDB" id="6344411at2759"/>
<name>A0A8C5MAY5_9ANUR</name>
<dbReference type="CDD" id="cd00220">
    <property type="entry name" value="VMO-I"/>
    <property type="match status" value="1"/>
</dbReference>
<feature type="chain" id="PRO_5034435483" description="Vitelline membrane outer layer protein 1 homolog" evidence="1">
    <location>
        <begin position="21"/>
        <end position="197"/>
    </location>
</feature>
<sequence>MLLQATSVLLLLSLLAIASGCPPLPFPISVSNGGRWGNWGTAEWCPQGYVAKGFSLKTQPTQGKGDDTAVNGIRLHCLPRSKTYPEHTITSSQGPWGSWTSPFWCHNGNYLTAFTLKVKGSQGHGDNTAVNNIRFSCSDGQLLAGVGHLWGSYGAWSQPCTHGVCGILTKVQGQQLFGDNTALNDVQFYCCANANAK</sequence>
<proteinExistence type="predicted"/>
<dbReference type="InterPro" id="IPR036706">
    <property type="entry name" value="VOMI_sf"/>
</dbReference>
<dbReference type="GeneTree" id="ENSGT00390000009313"/>
<dbReference type="Pfam" id="PF03762">
    <property type="entry name" value="VOMI"/>
    <property type="match status" value="1"/>
</dbReference>
<dbReference type="Ensembl" id="ENSLLET00000011683.1">
    <property type="protein sequence ID" value="ENSLLEP00000011228.1"/>
    <property type="gene ID" value="ENSLLEG00000007165.1"/>
</dbReference>
<dbReference type="PANTHER" id="PTHR18841">
    <property type="entry name" value="VITELLINE MEMBRANE OUTER LAYER PROTEIN I-RELATED"/>
    <property type="match status" value="1"/>
</dbReference>
<evidence type="ECO:0008006" key="4">
    <source>
        <dbReference type="Google" id="ProtNLM"/>
    </source>
</evidence>
<dbReference type="SUPFAM" id="SSF51092">
    <property type="entry name" value="Vitelline membrane outer protein-I (VMO-I)"/>
    <property type="match status" value="1"/>
</dbReference>
<dbReference type="Proteomes" id="UP000694569">
    <property type="component" value="Unplaced"/>
</dbReference>
<keyword evidence="3" id="KW-1185">Reference proteome</keyword>